<dbReference type="SMART" id="SM00612">
    <property type="entry name" value="Kelch"/>
    <property type="match status" value="5"/>
</dbReference>
<evidence type="ECO:0000256" key="4">
    <source>
        <dbReference type="SAM" id="SignalP"/>
    </source>
</evidence>
<proteinExistence type="predicted"/>
<accession>A0A5D0RCI8</accession>
<evidence type="ECO:0000256" key="3">
    <source>
        <dbReference type="ARBA" id="ARBA00022737"/>
    </source>
</evidence>
<name>A0A5D0RCI8_9FLAO</name>
<gene>
    <name evidence="6" type="ORF">ES674_04840</name>
</gene>
<keyword evidence="2 4" id="KW-0732">Signal</keyword>
<feature type="signal peptide" evidence="4">
    <location>
        <begin position="1"/>
        <end position="27"/>
    </location>
</feature>
<dbReference type="PANTHER" id="PTHR24412:SF441">
    <property type="entry name" value="KELCH-LIKE PROTEIN 28"/>
    <property type="match status" value="1"/>
</dbReference>
<dbReference type="Pfam" id="PF24681">
    <property type="entry name" value="Kelch_KLHDC2_KLHL20_DRC7"/>
    <property type="match status" value="1"/>
</dbReference>
<dbReference type="Proteomes" id="UP000323720">
    <property type="component" value="Unassembled WGS sequence"/>
</dbReference>
<dbReference type="RefSeq" id="WP_148402840.1">
    <property type="nucleotide sequence ID" value="NZ_VSKK01000001.1"/>
</dbReference>
<dbReference type="Pfam" id="PF18962">
    <property type="entry name" value="Por_Secre_tail"/>
    <property type="match status" value="1"/>
</dbReference>
<reference evidence="6 7" key="1">
    <citation type="submission" date="2019-08" db="EMBL/GenBank/DDBJ databases">
        <title>Genomes of Antarctic Bizionia species.</title>
        <authorList>
            <person name="Bowman J.P."/>
        </authorList>
    </citation>
    <scope>NUCLEOTIDE SEQUENCE [LARGE SCALE GENOMIC DNA]</scope>
    <source>
        <strain evidence="6 7">ADA-4</strain>
    </source>
</reference>
<keyword evidence="7" id="KW-1185">Reference proteome</keyword>
<evidence type="ECO:0000259" key="5">
    <source>
        <dbReference type="Pfam" id="PF18962"/>
    </source>
</evidence>
<evidence type="ECO:0000256" key="2">
    <source>
        <dbReference type="ARBA" id="ARBA00022729"/>
    </source>
</evidence>
<keyword evidence="1" id="KW-0880">Kelch repeat</keyword>
<dbReference type="NCBIfam" id="TIGR04183">
    <property type="entry name" value="Por_Secre_tail"/>
    <property type="match status" value="1"/>
</dbReference>
<organism evidence="6 7">
    <name type="scientific">Bizionia myxarmorum</name>
    <dbReference type="NCBI Taxonomy" id="291186"/>
    <lineage>
        <taxon>Bacteria</taxon>
        <taxon>Pseudomonadati</taxon>
        <taxon>Bacteroidota</taxon>
        <taxon>Flavobacteriia</taxon>
        <taxon>Flavobacteriales</taxon>
        <taxon>Flavobacteriaceae</taxon>
        <taxon>Bizionia</taxon>
    </lineage>
</organism>
<evidence type="ECO:0000256" key="1">
    <source>
        <dbReference type="ARBA" id="ARBA00022441"/>
    </source>
</evidence>
<keyword evidence="3" id="KW-0677">Repeat</keyword>
<dbReference type="PANTHER" id="PTHR24412">
    <property type="entry name" value="KELCH PROTEIN"/>
    <property type="match status" value="1"/>
</dbReference>
<dbReference type="InterPro" id="IPR006652">
    <property type="entry name" value="Kelch_1"/>
</dbReference>
<dbReference type="OrthoDB" id="9761875at2"/>
<evidence type="ECO:0000313" key="6">
    <source>
        <dbReference type="EMBL" id="TYB79103.1"/>
    </source>
</evidence>
<comment type="caution">
    <text evidence="6">The sequence shown here is derived from an EMBL/GenBank/DDBJ whole genome shotgun (WGS) entry which is preliminary data.</text>
</comment>
<feature type="chain" id="PRO_5022834932" evidence="4">
    <location>
        <begin position="28"/>
        <end position="529"/>
    </location>
</feature>
<dbReference type="SUPFAM" id="SSF117281">
    <property type="entry name" value="Kelch motif"/>
    <property type="match status" value="1"/>
</dbReference>
<protein>
    <submittedName>
        <fullName evidence="6">T9SS type A sorting domain-containing protein</fullName>
    </submittedName>
</protein>
<dbReference type="Gene3D" id="2.120.10.80">
    <property type="entry name" value="Kelch-type beta propeller"/>
    <property type="match status" value="2"/>
</dbReference>
<evidence type="ECO:0000313" key="7">
    <source>
        <dbReference type="Proteomes" id="UP000323720"/>
    </source>
</evidence>
<dbReference type="EMBL" id="VSKK01000001">
    <property type="protein sequence ID" value="TYB79103.1"/>
    <property type="molecule type" value="Genomic_DNA"/>
</dbReference>
<dbReference type="InterPro" id="IPR026444">
    <property type="entry name" value="Secre_tail"/>
</dbReference>
<feature type="domain" description="Secretion system C-terminal sorting" evidence="5">
    <location>
        <begin position="460"/>
        <end position="527"/>
    </location>
</feature>
<sequence>MKRLFFNYPLTLCILLLLIVNTQLANAQTWIEVDESENYTARHECGFVQVGDKFFLFGGREASQTLDIYDYATNTWTRGSSAPFSFNHFQAVNYQGLIWVIGAFKTNVPNPEENADNVFMYNPATDQWIQGTEIPETRKRGSAGLVVYNNKFYVIGGNTNGHSGGYVPYLDEFNPVTGIWTPLNNAPHARDHFQAAVFGSKLYAVGGRLTGGPGGLFEPQVPEVDVYDFNTSEWSSLGSSQNIPTPRAGLGVAIFNNEIFTLGGETTFNRPDNGQVSKVESFNTETNTWTTRNSLNYPRHGFQPIISGNTIYVVAGSSGGIPIRKMEYYGTGNITGEANINSMFSSDETTKTFEYGEDFGSVTIDIILNNLNGTTGTYIDTISISGTEYELASNYSNLLVAANSSLTIQALLNNTAQDNMLGSVTVTYNNNYTLTISLEGTLNPTLSMDAIGDSNSTLLLYPSPTKNTFSLNQAISELQIYDISGKLVKTFAGEFEENQHFNISELSVGIYIIKARNSQEHFTSKFIKN</sequence>
<dbReference type="InterPro" id="IPR015915">
    <property type="entry name" value="Kelch-typ_b-propeller"/>
</dbReference>
<dbReference type="Pfam" id="PF01344">
    <property type="entry name" value="Kelch_1"/>
    <property type="match status" value="1"/>
</dbReference>
<dbReference type="AlphaFoldDB" id="A0A5D0RCI8"/>